<dbReference type="Proteomes" id="UP000317909">
    <property type="component" value="Chromosome"/>
</dbReference>
<feature type="domain" description="CzcB-like barrel-sandwich hybrid" evidence="3">
    <location>
        <begin position="471"/>
        <end position="578"/>
    </location>
</feature>
<dbReference type="OrthoDB" id="9759690at2"/>
<gene>
    <name evidence="4" type="primary">yydH</name>
    <name evidence="4" type="ORF">I41_50710</name>
</gene>
<protein>
    <submittedName>
        <fullName evidence="4">Peptide zinc metalloprotease protein YydH</fullName>
    </submittedName>
</protein>
<feature type="transmembrane region" description="Helical" evidence="2">
    <location>
        <begin position="396"/>
        <end position="414"/>
    </location>
</feature>
<dbReference type="PANTHER" id="PTHR13325:SF3">
    <property type="entry name" value="MEMBRANE-BOUND TRANSCRIPTION FACTOR SITE-2 PROTEASE"/>
    <property type="match status" value="1"/>
</dbReference>
<keyword evidence="5" id="KW-1185">Reference proteome</keyword>
<dbReference type="GO" id="GO:0031293">
    <property type="term" value="P:membrane protein intracellular domain proteolysis"/>
    <property type="evidence" value="ECO:0007669"/>
    <property type="project" value="TreeGrafter"/>
</dbReference>
<reference evidence="4 5" key="1">
    <citation type="submission" date="2019-02" db="EMBL/GenBank/DDBJ databases">
        <title>Deep-cultivation of Planctomycetes and their phenomic and genomic characterization uncovers novel biology.</title>
        <authorList>
            <person name="Wiegand S."/>
            <person name="Jogler M."/>
            <person name="Boedeker C."/>
            <person name="Pinto D."/>
            <person name="Vollmers J."/>
            <person name="Rivas-Marin E."/>
            <person name="Kohn T."/>
            <person name="Peeters S.H."/>
            <person name="Heuer A."/>
            <person name="Rast P."/>
            <person name="Oberbeckmann S."/>
            <person name="Bunk B."/>
            <person name="Jeske O."/>
            <person name="Meyerdierks A."/>
            <person name="Storesund J.E."/>
            <person name="Kallscheuer N."/>
            <person name="Luecker S."/>
            <person name="Lage O.M."/>
            <person name="Pohl T."/>
            <person name="Merkel B.J."/>
            <person name="Hornburger P."/>
            <person name="Mueller R.-W."/>
            <person name="Bruemmer F."/>
            <person name="Labrenz M."/>
            <person name="Spormann A.M."/>
            <person name="Op den Camp H."/>
            <person name="Overmann J."/>
            <person name="Amann R."/>
            <person name="Jetten M.S.M."/>
            <person name="Mascher T."/>
            <person name="Medema M.H."/>
            <person name="Devos D.P."/>
            <person name="Kaster A.-K."/>
            <person name="Ovreas L."/>
            <person name="Rohde M."/>
            <person name="Galperin M.Y."/>
            <person name="Jogler C."/>
        </authorList>
    </citation>
    <scope>NUCLEOTIDE SEQUENCE [LARGE SCALE GENOMIC DNA]</scope>
    <source>
        <strain evidence="4 5">I41</strain>
    </source>
</reference>
<dbReference type="SUPFAM" id="SSF111369">
    <property type="entry name" value="HlyD-like secretion proteins"/>
    <property type="match status" value="1"/>
</dbReference>
<organism evidence="4 5">
    <name type="scientific">Lacipirellula limnantheis</name>
    <dbReference type="NCBI Taxonomy" id="2528024"/>
    <lineage>
        <taxon>Bacteria</taxon>
        <taxon>Pseudomonadati</taxon>
        <taxon>Planctomycetota</taxon>
        <taxon>Planctomycetia</taxon>
        <taxon>Pirellulales</taxon>
        <taxon>Lacipirellulaceae</taxon>
        <taxon>Lacipirellula</taxon>
    </lineage>
</organism>
<proteinExistence type="predicted"/>
<dbReference type="KEGG" id="llh:I41_50710"/>
<keyword evidence="2" id="KW-0812">Transmembrane</keyword>
<dbReference type="EMBL" id="CP036339">
    <property type="protein sequence ID" value="QDT75828.1"/>
    <property type="molecule type" value="Genomic_DNA"/>
</dbReference>
<name>A0A517U5B0_9BACT</name>
<feature type="transmembrane region" description="Helical" evidence="2">
    <location>
        <begin position="361"/>
        <end position="384"/>
    </location>
</feature>
<evidence type="ECO:0000313" key="4">
    <source>
        <dbReference type="EMBL" id="QDT75828.1"/>
    </source>
</evidence>
<feature type="transmembrane region" description="Helical" evidence="2">
    <location>
        <begin position="151"/>
        <end position="177"/>
    </location>
</feature>
<feature type="transmembrane region" description="Helical" evidence="2">
    <location>
        <begin position="287"/>
        <end position="307"/>
    </location>
</feature>
<feature type="transmembrane region" description="Helical" evidence="2">
    <location>
        <begin position="435"/>
        <end position="456"/>
    </location>
</feature>
<feature type="transmembrane region" description="Helical" evidence="2">
    <location>
        <begin position="258"/>
        <end position="281"/>
    </location>
</feature>
<dbReference type="PANTHER" id="PTHR13325">
    <property type="entry name" value="PROTEASE M50 MEMBRANE-BOUND TRANSCRIPTION FACTOR SITE 2 PROTEASE"/>
    <property type="match status" value="1"/>
</dbReference>
<keyword evidence="2" id="KW-1133">Transmembrane helix</keyword>
<evidence type="ECO:0000256" key="1">
    <source>
        <dbReference type="SAM" id="MobiDB-lite"/>
    </source>
</evidence>
<dbReference type="InterPro" id="IPR058647">
    <property type="entry name" value="BSH_CzcB-like"/>
</dbReference>
<dbReference type="GO" id="GO:0016020">
    <property type="term" value="C:membrane"/>
    <property type="evidence" value="ECO:0007669"/>
    <property type="project" value="InterPro"/>
</dbReference>
<evidence type="ECO:0000313" key="5">
    <source>
        <dbReference type="Proteomes" id="UP000317909"/>
    </source>
</evidence>
<keyword evidence="2" id="KW-0472">Membrane</keyword>
<keyword evidence="4" id="KW-0378">Hydrolase</keyword>
<dbReference type="GO" id="GO:0005737">
    <property type="term" value="C:cytoplasm"/>
    <property type="evidence" value="ECO:0007669"/>
    <property type="project" value="TreeGrafter"/>
</dbReference>
<dbReference type="Gene3D" id="2.40.50.100">
    <property type="match status" value="1"/>
</dbReference>
<dbReference type="Gene3D" id="1.10.10.1150">
    <property type="entry name" value="Coenzyme PQQ synthesis protein D (PqqD)"/>
    <property type="match status" value="1"/>
</dbReference>
<dbReference type="InterPro" id="IPR041881">
    <property type="entry name" value="PqqD_sf"/>
</dbReference>
<feature type="region of interest" description="Disordered" evidence="1">
    <location>
        <begin position="574"/>
        <end position="597"/>
    </location>
</feature>
<dbReference type="Pfam" id="PF25973">
    <property type="entry name" value="BSH_CzcB"/>
    <property type="match status" value="1"/>
</dbReference>
<evidence type="ECO:0000256" key="2">
    <source>
        <dbReference type="SAM" id="Phobius"/>
    </source>
</evidence>
<dbReference type="GO" id="GO:0004222">
    <property type="term" value="F:metalloendopeptidase activity"/>
    <property type="evidence" value="ECO:0007669"/>
    <property type="project" value="InterPro"/>
</dbReference>
<sequence length="752" mass="84399">MPTLADSIVSSSSRKLTIRARPDLKARKQRYQGRTYWVVKDPVGLQYFRFEEEEFAILQMLDGQSSLDDIAEQFEAEFPPQTIRVEELQNFIGMLHKSGLVLSDAPGQGWALKERRDEKKYRELLGALSNILAFRLRGIDPERLLNWLYPYVRWFFTPAATAGALMLAMAALTLVLVQFDVFKSRLPEFNSFFSAQNWLALAVTLTATKILHEFGHGMSCKHFGGECHEMGVMFLVMTPCLYCNVSDSWMLPNRWHRAAIGAAGMYVEVVLASICTFIWWFSEPGPLNYFCLNVMFVSSVSTIMFNANPLLRYDGYYILSDILEIPNLRQKASTILNRKLGKWCLGLEEPEDPFLPKRHQLLFALYTVASALYRWVVLFSILFFLNKVFEPYGLKVLGQALALASIYGMIFMPAKAVWKFFRVPGRWSKVKRVRLYITLSLLAGFVASLFLVPLPMRVIAPFELQPYNVDSVYVEVPGRLVKLGVKAGQQVKKGDLIAQLENLDLKLAVAKLRGEQATLQTELANLELLQFQPSKGEEASQRYDTALKQLGGVTKQLAQKEADLARLTIVAPRDGTVIPPPRTPERPSSDGTQLGGWTGTPLDERNIGASFSPQGQQNLICMIGDPDEWDATLIIDQDDSGIVAEGQEVRLMFEESAYHVFVSTISQVNKSKAVEVAPARLASVNGGPLAAQQNPDGSLRPLNTSFQAIARLNDPQGMLRNGLIGTARITVKPQTIAWRVGRYLSRTFNFEL</sequence>
<keyword evidence="4" id="KW-0645">Protease</keyword>
<dbReference type="AlphaFoldDB" id="A0A517U5B0"/>
<dbReference type="RefSeq" id="WP_145435604.1">
    <property type="nucleotide sequence ID" value="NZ_CP036339.1"/>
</dbReference>
<evidence type="ECO:0000259" key="3">
    <source>
        <dbReference type="Pfam" id="PF25973"/>
    </source>
</evidence>
<dbReference type="Gene3D" id="1.10.287.470">
    <property type="entry name" value="Helix hairpin bin"/>
    <property type="match status" value="1"/>
</dbReference>
<keyword evidence="4" id="KW-0482">Metalloprotease</keyword>
<accession>A0A517U5B0</accession>
<dbReference type="InterPro" id="IPR001193">
    <property type="entry name" value="MBTPS2"/>
</dbReference>